<dbReference type="AlphaFoldDB" id="X0SVE1"/>
<proteinExistence type="predicted"/>
<sequence length="106" mass="11357">MRQKPERVAWVLLSLAFTLFCLLAVGIPLAIRWHRLHAVDEHGASVESLVGTVVVEPSAGRGPAPLAAGESTLVPEGTSIRVDETAEAVVTFFDYGRSALPGSFMR</sequence>
<reference evidence="1" key="1">
    <citation type="journal article" date="2014" name="Front. Microbiol.">
        <title>High frequency of phylogenetically diverse reductive dehalogenase-homologous genes in deep subseafloor sedimentary metagenomes.</title>
        <authorList>
            <person name="Kawai M."/>
            <person name="Futagami T."/>
            <person name="Toyoda A."/>
            <person name="Takaki Y."/>
            <person name="Nishi S."/>
            <person name="Hori S."/>
            <person name="Arai W."/>
            <person name="Tsubouchi T."/>
            <person name="Morono Y."/>
            <person name="Uchiyama I."/>
            <person name="Ito T."/>
            <person name="Fujiyama A."/>
            <person name="Inagaki F."/>
            <person name="Takami H."/>
        </authorList>
    </citation>
    <scope>NUCLEOTIDE SEQUENCE</scope>
    <source>
        <strain evidence="1">Expedition CK06-06</strain>
    </source>
</reference>
<organism evidence="1">
    <name type="scientific">marine sediment metagenome</name>
    <dbReference type="NCBI Taxonomy" id="412755"/>
    <lineage>
        <taxon>unclassified sequences</taxon>
        <taxon>metagenomes</taxon>
        <taxon>ecological metagenomes</taxon>
    </lineage>
</organism>
<accession>X0SVE1</accession>
<gene>
    <name evidence="1" type="ORF">S01H1_02211</name>
</gene>
<comment type="caution">
    <text evidence="1">The sequence shown here is derived from an EMBL/GenBank/DDBJ whole genome shotgun (WGS) entry which is preliminary data.</text>
</comment>
<protein>
    <submittedName>
        <fullName evidence="1">Uncharacterized protein</fullName>
    </submittedName>
</protein>
<evidence type="ECO:0000313" key="1">
    <source>
        <dbReference type="EMBL" id="GAF85153.1"/>
    </source>
</evidence>
<feature type="non-terminal residue" evidence="1">
    <location>
        <position position="106"/>
    </location>
</feature>
<name>X0SVE1_9ZZZZ</name>
<dbReference type="EMBL" id="BARS01001040">
    <property type="protein sequence ID" value="GAF85153.1"/>
    <property type="molecule type" value="Genomic_DNA"/>
</dbReference>